<keyword evidence="3" id="KW-1185">Reference proteome</keyword>
<dbReference type="EnsemblMetazoa" id="AMAM010104-RA">
    <property type="protein sequence ID" value="AMAM010104-PA"/>
    <property type="gene ID" value="AMAM010104"/>
</dbReference>
<feature type="compositionally biased region" description="Low complexity" evidence="1">
    <location>
        <begin position="88"/>
        <end position="110"/>
    </location>
</feature>
<feature type="compositionally biased region" description="Low complexity" evidence="1">
    <location>
        <begin position="380"/>
        <end position="393"/>
    </location>
</feature>
<feature type="region of interest" description="Disordered" evidence="1">
    <location>
        <begin position="340"/>
        <end position="409"/>
    </location>
</feature>
<protein>
    <submittedName>
        <fullName evidence="2">Uncharacterized protein</fullName>
    </submittedName>
</protein>
<evidence type="ECO:0000313" key="3">
    <source>
        <dbReference type="Proteomes" id="UP000075901"/>
    </source>
</evidence>
<dbReference type="AlphaFoldDB" id="A0A182SN64"/>
<reference evidence="3" key="1">
    <citation type="submission" date="2013-09" db="EMBL/GenBank/DDBJ databases">
        <title>The Genome Sequence of Anopheles maculatus species B.</title>
        <authorList>
            <consortium name="The Broad Institute Genomics Platform"/>
            <person name="Neafsey D.E."/>
            <person name="Besansky N."/>
            <person name="Howell P."/>
            <person name="Walton C."/>
            <person name="Young S.K."/>
            <person name="Zeng Q."/>
            <person name="Gargeya S."/>
            <person name="Fitzgerald M."/>
            <person name="Haas B."/>
            <person name="Abouelleil A."/>
            <person name="Allen A.W."/>
            <person name="Alvarado L."/>
            <person name="Arachchi H.M."/>
            <person name="Berlin A.M."/>
            <person name="Chapman S.B."/>
            <person name="Gainer-Dewar J."/>
            <person name="Goldberg J."/>
            <person name="Griggs A."/>
            <person name="Gujja S."/>
            <person name="Hansen M."/>
            <person name="Howarth C."/>
            <person name="Imamovic A."/>
            <person name="Ireland A."/>
            <person name="Larimer J."/>
            <person name="McCowan C."/>
            <person name="Murphy C."/>
            <person name="Pearson M."/>
            <person name="Poon T.W."/>
            <person name="Priest M."/>
            <person name="Roberts A."/>
            <person name="Saif S."/>
            <person name="Shea T."/>
            <person name="Sisk P."/>
            <person name="Sykes S."/>
            <person name="Wortman J."/>
            <person name="Nusbaum C."/>
            <person name="Birren B."/>
        </authorList>
    </citation>
    <scope>NUCLEOTIDE SEQUENCE [LARGE SCALE GENOMIC DNA]</scope>
    <source>
        <strain evidence="3">maculatus3</strain>
    </source>
</reference>
<feature type="region of interest" description="Disordered" evidence="1">
    <location>
        <begin position="271"/>
        <end position="290"/>
    </location>
</feature>
<organism evidence="2 3">
    <name type="scientific">Anopheles maculatus</name>
    <dbReference type="NCBI Taxonomy" id="74869"/>
    <lineage>
        <taxon>Eukaryota</taxon>
        <taxon>Metazoa</taxon>
        <taxon>Ecdysozoa</taxon>
        <taxon>Arthropoda</taxon>
        <taxon>Hexapoda</taxon>
        <taxon>Insecta</taxon>
        <taxon>Pterygota</taxon>
        <taxon>Neoptera</taxon>
        <taxon>Endopterygota</taxon>
        <taxon>Diptera</taxon>
        <taxon>Nematocera</taxon>
        <taxon>Culicoidea</taxon>
        <taxon>Culicidae</taxon>
        <taxon>Anophelinae</taxon>
        <taxon>Anopheles</taxon>
        <taxon>Anopheles maculatus group</taxon>
    </lineage>
</organism>
<evidence type="ECO:0000313" key="2">
    <source>
        <dbReference type="EnsemblMetazoa" id="AMAM010104-PA"/>
    </source>
</evidence>
<feature type="compositionally biased region" description="Low complexity" evidence="1">
    <location>
        <begin position="158"/>
        <end position="172"/>
    </location>
</feature>
<proteinExistence type="predicted"/>
<feature type="region of interest" description="Disordered" evidence="1">
    <location>
        <begin position="443"/>
        <end position="504"/>
    </location>
</feature>
<dbReference type="Proteomes" id="UP000075901">
    <property type="component" value="Unassembled WGS sequence"/>
</dbReference>
<dbReference type="VEuPathDB" id="VectorBase:AMAM010104"/>
<feature type="region of interest" description="Disordered" evidence="1">
    <location>
        <begin position="85"/>
        <end position="123"/>
    </location>
</feature>
<feature type="region of interest" description="Disordered" evidence="1">
    <location>
        <begin position="586"/>
        <end position="610"/>
    </location>
</feature>
<feature type="region of interest" description="Disordered" evidence="1">
    <location>
        <begin position="149"/>
        <end position="180"/>
    </location>
</feature>
<accession>A0A182SN64</accession>
<feature type="compositionally biased region" description="Low complexity" evidence="1">
    <location>
        <begin position="591"/>
        <end position="610"/>
    </location>
</feature>
<sequence length="610" mass="62859">MIKKYADGRNDTELLSLMVDMYKAYRKINKHMQAKESMFSTVLVDAYRVFVSDKVPKLPDNVSVLDLAVKLCTYEMNYRKTQGKQQQATAATTGGAGSNSGPSGAAVPGAANGGNGSKQMLTSGGELPATMIVPMQPISANFIPGLTRQNRRLGGTKTSTASAAPATSSVPTNEQSNVQQHSYPATHQYGQTAMTNMMSDLSSRVTITPIMHDSVSSSMTGSSSSSTKVIASATTSATTVSTTAAKSAPFSTASSTGNELLFPLPSGSSSASLPSVTLPTQTSATSSSATGAVNSSTLYQQYLKLFSQIPNIAAIGNNPMMTAAFTEYLAAFKIQSQKAALSPSTDRSTSTPSPLPPPMSLAGLPKSQLVSSGGKEYNLASTSQQTTAPTASTVLGGNKKASTGTKSSAGALKMDQQLATITLTPMSTLTGNVPLPAKKEGRVSSPFGGTAQRVASPSPILTITPSDGPIPARNKDPPGGRKIKGRKAGTGQQTRPSPYGRPPIATTTIPQLGVPGLSIEPVMGPLMQPLGGKASGSMANTGRTDKTLNTGGMFDAGVPHELLASYMELMQKYPHMARSWLMSMKGGTGGATTSSSVSGPSAQTTTAGGR</sequence>
<name>A0A182SN64_9DIPT</name>
<feature type="compositionally biased region" description="Low complexity" evidence="1">
    <location>
        <begin position="341"/>
        <end position="352"/>
    </location>
</feature>
<feature type="compositionally biased region" description="Polar residues" evidence="1">
    <location>
        <begin position="453"/>
        <end position="465"/>
    </location>
</feature>
<reference evidence="2" key="2">
    <citation type="submission" date="2020-05" db="UniProtKB">
        <authorList>
            <consortium name="EnsemblMetazoa"/>
        </authorList>
    </citation>
    <scope>IDENTIFICATION</scope>
    <source>
        <strain evidence="2">maculatus3</strain>
    </source>
</reference>
<evidence type="ECO:0000256" key="1">
    <source>
        <dbReference type="SAM" id="MobiDB-lite"/>
    </source>
</evidence>